<organism evidence="7 8">
    <name type="scientific">Bionectria ochroleuca</name>
    <name type="common">Gliocladium roseum</name>
    <dbReference type="NCBI Taxonomy" id="29856"/>
    <lineage>
        <taxon>Eukaryota</taxon>
        <taxon>Fungi</taxon>
        <taxon>Dikarya</taxon>
        <taxon>Ascomycota</taxon>
        <taxon>Pezizomycotina</taxon>
        <taxon>Sordariomycetes</taxon>
        <taxon>Hypocreomycetidae</taxon>
        <taxon>Hypocreales</taxon>
        <taxon>Bionectriaceae</taxon>
        <taxon>Clonostachys</taxon>
    </lineage>
</organism>
<accession>A0A8H7K3H9</accession>
<feature type="domain" description="Thiamine pyrophosphate enzyme central" evidence="4">
    <location>
        <begin position="207"/>
        <end position="311"/>
    </location>
</feature>
<protein>
    <recommendedName>
        <fullName evidence="9">Pyruvate decarboxylase</fullName>
    </recommendedName>
</protein>
<dbReference type="InterPro" id="IPR029035">
    <property type="entry name" value="DHS-like_NAD/FAD-binding_dom"/>
</dbReference>
<evidence type="ECO:0000256" key="2">
    <source>
        <dbReference type="ARBA" id="ARBA00023052"/>
    </source>
</evidence>
<evidence type="ECO:0000256" key="3">
    <source>
        <dbReference type="RuleBase" id="RU362132"/>
    </source>
</evidence>
<sequence length="592" mass="64239">MSTTMEKYSASSAFFESLAEAGISYVFVNLGSDHPAIMEALAKDSKGTKFPKYVAMSMADGFARLTGKPQCVLVHVDVGTQMLGCAMHNASIARCPVLVFAGLSPFTIEGEMRGSRTEYIHWLQDVPDQKQIVAQYCRYTGEFKTGKNIKQIVNRALQLANSGAKGPAYLVGAREVMEEEITPYYLDQTLWEPVAPVGLPQEGPESIVSTLSKAEKPLIIVGYSGRNHATVPQLVKLVESIPGVRVLDALGSDVCFPFSHRAYLGVRIGKHEAIRDADAIVILDCDVPWIPTQCQTRPDCRIIQIDVDPLKQNIPVHYVPAFRRYQADSETALRQINDYIASHPDHSRLSQLEPWVSRWEALGQDCRHRLEQVTKLAAPPSGGNHLPPSTSYLCSQLRQSCPADTIWCIEAVTNAMYVYDQLQVDKPGHIVNGGGGGLGWSGGGTIGVKLATDWLSGGTGKGKFVCEIVGDGTYMFGVPSTVYWIARRYSLPTLTVVLSNKGWNAPRNSMELVHPNGYGSKISNEELNISFSPTPDFSGIAKAAAGGNAWAGVVESADDVQRLLPEAIAAVRSGISAIMEVRLAGSWGAGKL</sequence>
<evidence type="ECO:0000313" key="7">
    <source>
        <dbReference type="EMBL" id="KAF9742949.1"/>
    </source>
</evidence>
<dbReference type="GO" id="GO:0003984">
    <property type="term" value="F:acetolactate synthase activity"/>
    <property type="evidence" value="ECO:0007669"/>
    <property type="project" value="TreeGrafter"/>
</dbReference>
<evidence type="ECO:0000256" key="1">
    <source>
        <dbReference type="ARBA" id="ARBA00007812"/>
    </source>
</evidence>
<dbReference type="Pfam" id="PF00205">
    <property type="entry name" value="TPP_enzyme_M"/>
    <property type="match status" value="1"/>
</dbReference>
<dbReference type="GO" id="GO:0050660">
    <property type="term" value="F:flavin adenine dinucleotide binding"/>
    <property type="evidence" value="ECO:0007669"/>
    <property type="project" value="TreeGrafter"/>
</dbReference>
<proteinExistence type="inferred from homology"/>
<dbReference type="SUPFAM" id="SSF52518">
    <property type="entry name" value="Thiamin diphosphate-binding fold (THDP-binding)"/>
    <property type="match status" value="2"/>
</dbReference>
<dbReference type="GO" id="GO:0030976">
    <property type="term" value="F:thiamine pyrophosphate binding"/>
    <property type="evidence" value="ECO:0007669"/>
    <property type="project" value="InterPro"/>
</dbReference>
<dbReference type="InterPro" id="IPR012000">
    <property type="entry name" value="Thiamin_PyroP_enz_cen_dom"/>
</dbReference>
<feature type="domain" description="Thiamine pyrophosphate enzyme N-terminal TPP-binding" evidence="6">
    <location>
        <begin position="11"/>
        <end position="132"/>
    </location>
</feature>
<dbReference type="Gene3D" id="3.40.50.1220">
    <property type="entry name" value="TPP-binding domain"/>
    <property type="match status" value="1"/>
</dbReference>
<dbReference type="GO" id="GO:0005948">
    <property type="term" value="C:acetolactate synthase complex"/>
    <property type="evidence" value="ECO:0007669"/>
    <property type="project" value="TreeGrafter"/>
</dbReference>
<evidence type="ECO:0008006" key="9">
    <source>
        <dbReference type="Google" id="ProtNLM"/>
    </source>
</evidence>
<comment type="similarity">
    <text evidence="1 3">Belongs to the TPP enzyme family.</text>
</comment>
<evidence type="ECO:0000259" key="5">
    <source>
        <dbReference type="Pfam" id="PF02775"/>
    </source>
</evidence>
<dbReference type="GO" id="GO:0009099">
    <property type="term" value="P:L-valine biosynthetic process"/>
    <property type="evidence" value="ECO:0007669"/>
    <property type="project" value="TreeGrafter"/>
</dbReference>
<dbReference type="InterPro" id="IPR012001">
    <property type="entry name" value="Thiamin_PyroP_enz_TPP-bd_dom"/>
</dbReference>
<dbReference type="Proteomes" id="UP000616885">
    <property type="component" value="Unassembled WGS sequence"/>
</dbReference>
<dbReference type="Pfam" id="PF02776">
    <property type="entry name" value="TPP_enzyme_N"/>
    <property type="match status" value="1"/>
</dbReference>
<gene>
    <name evidence="7" type="ORF">IM811_007131</name>
</gene>
<dbReference type="InterPro" id="IPR029061">
    <property type="entry name" value="THDP-binding"/>
</dbReference>
<keyword evidence="2 3" id="KW-0786">Thiamine pyrophosphate</keyword>
<dbReference type="PANTHER" id="PTHR18968">
    <property type="entry name" value="THIAMINE PYROPHOSPHATE ENZYMES"/>
    <property type="match status" value="1"/>
</dbReference>
<dbReference type="AlphaFoldDB" id="A0A8H7K3H9"/>
<reference evidence="7" key="1">
    <citation type="submission" date="2020-10" db="EMBL/GenBank/DDBJ databases">
        <title>High-Quality Genome Resource of Clonostachys rosea strain S41 by Oxford Nanopore Long-Read Sequencing.</title>
        <authorList>
            <person name="Wang H."/>
        </authorList>
    </citation>
    <scope>NUCLEOTIDE SEQUENCE</scope>
    <source>
        <strain evidence="7">S41</strain>
    </source>
</reference>
<evidence type="ECO:0000259" key="4">
    <source>
        <dbReference type="Pfam" id="PF00205"/>
    </source>
</evidence>
<dbReference type="SUPFAM" id="SSF52467">
    <property type="entry name" value="DHS-like NAD/FAD-binding domain"/>
    <property type="match status" value="1"/>
</dbReference>
<dbReference type="PANTHER" id="PTHR18968:SF164">
    <property type="entry name" value="PYRUVATE DECARBOXYLASE"/>
    <property type="match status" value="1"/>
</dbReference>
<dbReference type="GO" id="GO:0009097">
    <property type="term" value="P:isoleucine biosynthetic process"/>
    <property type="evidence" value="ECO:0007669"/>
    <property type="project" value="TreeGrafter"/>
</dbReference>
<evidence type="ECO:0000313" key="8">
    <source>
        <dbReference type="Proteomes" id="UP000616885"/>
    </source>
</evidence>
<comment type="caution">
    <text evidence="7">The sequence shown here is derived from an EMBL/GenBank/DDBJ whole genome shotgun (WGS) entry which is preliminary data.</text>
</comment>
<dbReference type="GO" id="GO:0000287">
    <property type="term" value="F:magnesium ion binding"/>
    <property type="evidence" value="ECO:0007669"/>
    <property type="project" value="InterPro"/>
</dbReference>
<dbReference type="Pfam" id="PF02775">
    <property type="entry name" value="TPP_enzyme_C"/>
    <property type="match status" value="1"/>
</dbReference>
<dbReference type="CDD" id="cd07035">
    <property type="entry name" value="TPP_PYR_POX_like"/>
    <property type="match status" value="1"/>
</dbReference>
<dbReference type="Gene3D" id="3.40.50.970">
    <property type="match status" value="2"/>
</dbReference>
<name>A0A8H7K3H9_BIOOC</name>
<dbReference type="EMBL" id="JADCTT010000019">
    <property type="protein sequence ID" value="KAF9742949.1"/>
    <property type="molecule type" value="Genomic_DNA"/>
</dbReference>
<feature type="domain" description="Thiamine pyrophosphate enzyme TPP-binding" evidence="5">
    <location>
        <begin position="414"/>
        <end position="570"/>
    </location>
</feature>
<dbReference type="NCBIfam" id="NF006203">
    <property type="entry name" value="PRK08327.1"/>
    <property type="match status" value="1"/>
</dbReference>
<dbReference type="InterPro" id="IPR045229">
    <property type="entry name" value="TPP_enz"/>
</dbReference>
<dbReference type="GO" id="GO:0005739">
    <property type="term" value="C:mitochondrion"/>
    <property type="evidence" value="ECO:0007669"/>
    <property type="project" value="TreeGrafter"/>
</dbReference>
<evidence type="ECO:0000259" key="6">
    <source>
        <dbReference type="Pfam" id="PF02776"/>
    </source>
</evidence>
<dbReference type="InterPro" id="IPR011766">
    <property type="entry name" value="TPP_enzyme_TPP-bd"/>
</dbReference>